<sequence length="623" mass="68108">MTREAQPTPNKQHAERPAPGRLRRRRAATRALCCSAILGPRRCRAWPFAPQPQRSDPMRMLCSALRSRCSVLRAEEADARVQQATRPRPCAAAARRRRVGGTKAPLVPSLASAQVFIFHVDVSHQSESSDSQLRVVAAASAALLHPWHARLARLLARPSRLVQMRLRRHLTTQHVGQHPVHITTIALRRVLGLAGPAKRSRACAATCTWTPACGPAEEHHRAVERPLRCRRFALLRGSHFCLVCGASAGAHREFATAVQWSSLAWARCPDRLHPVPTEQHHGWLRVSPRSCSSGFRTVLCLGVQPGIMRPAGRTDVRLALAATLPLRSPFARVPCGAQMHFRCRRGDGRRGRRHPVPCMLGAVCRALGLVLCCAHATLRLRARAASAVPSSGRGISCESLRRLSLIPELTVRPHLALAVLLPSSFAAAQTRRRGEMAERPVPNKPRPEISLDVSALLARATRRGLGVFICKAWAAACDSACRASASAPLEVLARGRAPCLPAHPASRFALFSTAGLQVGAACARSHRLGGAAMRIMAAHQSFSDERTPRRGLAVRIACFALPQRTIKGSVCLVHQVGLTRRRHRQVELSAKWRVRWSKSVSRYRPTPRPQGTASSSPPRKADS</sequence>
<dbReference type="AlphaFoldDB" id="A0A316Z6K2"/>
<name>A0A316Z6K2_9BASI</name>
<evidence type="ECO:0000256" key="1">
    <source>
        <dbReference type="SAM" id="MobiDB-lite"/>
    </source>
</evidence>
<reference evidence="2 3" key="1">
    <citation type="journal article" date="2018" name="Mol. Biol. Evol.">
        <title>Broad Genomic Sampling Reveals a Smut Pathogenic Ancestry of the Fungal Clade Ustilaginomycotina.</title>
        <authorList>
            <person name="Kijpornyongpan T."/>
            <person name="Mondo S.J."/>
            <person name="Barry K."/>
            <person name="Sandor L."/>
            <person name="Lee J."/>
            <person name="Lipzen A."/>
            <person name="Pangilinan J."/>
            <person name="LaButti K."/>
            <person name="Hainaut M."/>
            <person name="Henrissat B."/>
            <person name="Grigoriev I.V."/>
            <person name="Spatafora J.W."/>
            <person name="Aime M.C."/>
        </authorList>
    </citation>
    <scope>NUCLEOTIDE SEQUENCE [LARGE SCALE GENOMIC DNA]</scope>
    <source>
        <strain evidence="2 3">MCA 4186</strain>
    </source>
</reference>
<keyword evidence="3" id="KW-1185">Reference proteome</keyword>
<accession>A0A316Z6K2</accession>
<feature type="compositionally biased region" description="Polar residues" evidence="1">
    <location>
        <begin position="1"/>
        <end position="11"/>
    </location>
</feature>
<evidence type="ECO:0000313" key="3">
    <source>
        <dbReference type="Proteomes" id="UP000245946"/>
    </source>
</evidence>
<feature type="region of interest" description="Disordered" evidence="1">
    <location>
        <begin position="1"/>
        <end position="24"/>
    </location>
</feature>
<proteinExistence type="predicted"/>
<feature type="region of interest" description="Disordered" evidence="1">
    <location>
        <begin position="600"/>
        <end position="623"/>
    </location>
</feature>
<dbReference type="EMBL" id="KZ819298">
    <property type="protein sequence ID" value="PWN96588.1"/>
    <property type="molecule type" value="Genomic_DNA"/>
</dbReference>
<organism evidence="2 3">
    <name type="scientific">Tilletiopsis washingtonensis</name>
    <dbReference type="NCBI Taxonomy" id="58919"/>
    <lineage>
        <taxon>Eukaryota</taxon>
        <taxon>Fungi</taxon>
        <taxon>Dikarya</taxon>
        <taxon>Basidiomycota</taxon>
        <taxon>Ustilaginomycotina</taxon>
        <taxon>Exobasidiomycetes</taxon>
        <taxon>Entylomatales</taxon>
        <taxon>Entylomatales incertae sedis</taxon>
        <taxon>Tilletiopsis</taxon>
    </lineage>
</organism>
<gene>
    <name evidence="2" type="ORF">FA09DRAFT_77783</name>
</gene>
<protein>
    <submittedName>
        <fullName evidence="2">Uncharacterized protein</fullName>
    </submittedName>
</protein>
<dbReference type="GeneID" id="37273373"/>
<dbReference type="Proteomes" id="UP000245946">
    <property type="component" value="Unassembled WGS sequence"/>
</dbReference>
<evidence type="ECO:0000313" key="2">
    <source>
        <dbReference type="EMBL" id="PWN96588.1"/>
    </source>
</evidence>
<dbReference type="RefSeq" id="XP_025596867.1">
    <property type="nucleotide sequence ID" value="XM_025745829.1"/>
</dbReference>